<dbReference type="Gene3D" id="3.30.230.10">
    <property type="match status" value="1"/>
</dbReference>
<dbReference type="AlphaFoldDB" id="A0A2Z3LJM7"/>
<reference evidence="5 6" key="1">
    <citation type="submission" date="2018-05" db="EMBL/GenBank/DDBJ databases">
        <title>Candidatus Cardinium hertigii Genome Assembly.</title>
        <authorList>
            <person name="Showmaker K.C."/>
            <person name="Walden K.O."/>
            <person name="Fields C.J."/>
            <person name="Lambert K.N."/>
            <person name="Hudson M.E."/>
        </authorList>
    </citation>
    <scope>NUCLEOTIDE SEQUENCE [LARGE SCALE GENOMIC DNA]</scope>
    <source>
        <strain evidence="6">cHgTN10</strain>
    </source>
</reference>
<dbReference type="KEGG" id="cher:DK880_00943"/>
<keyword evidence="2" id="KW-0547">Nucleotide-binding</keyword>
<protein>
    <submittedName>
        <fullName evidence="5">Competence protein ComM</fullName>
    </submittedName>
</protein>
<dbReference type="OrthoDB" id="9813147at2"/>
<sequence>MVTQSFSSAVYGVNASIISIEVSIVSGTSLFMVGLPDSAIKESQHRIESVLKQIHYAMPRQRVIVNLAPAAIRKEGSAYDLPIALAILHASAQCHLLHLASYTIMGELALDGSLRPVKGILPMAIEAHARGFKGIIVPAKNGTEAAVVEQLEVVAISHITEAIAFLEGKCSILPITVEVDQLLETCAKGYEVDFSDIQGQENIKRALEIAAAGGHNVMMIGPPGSGKTMLAKRLPSILPPFTLAEALETTKIYSVIGRLDASCGLLTRRPFRAPHHTISDVALVGGGSFPAPGEISLAHHGVLFLDELPEFKRNVLEVLRQPLEEGKVVIARAKCTVEFPAKIMLIASMNPCPCGYYNHPDKACVCSVLAVQRYLNKISGPLLDRIDLHVEVTPLLFQTLTSNEKGEASSRVRERVIHARTMQRQRFQHYPHGYINAHMSLQMIKRFCPLPQAGKKLLQVAMEKLGLSARAYDRIIKVARTIADLAESEPILEMHLAEAIQYRSLDRKEWGG</sequence>
<dbReference type="GO" id="GO:0003677">
    <property type="term" value="F:DNA binding"/>
    <property type="evidence" value="ECO:0007669"/>
    <property type="project" value="InterPro"/>
</dbReference>
<dbReference type="SMART" id="SM00382">
    <property type="entry name" value="AAA"/>
    <property type="match status" value="1"/>
</dbReference>
<feature type="domain" description="AAA+ ATPase" evidence="4">
    <location>
        <begin position="213"/>
        <end position="396"/>
    </location>
</feature>
<dbReference type="InterPro" id="IPR001208">
    <property type="entry name" value="MCM_dom"/>
</dbReference>
<dbReference type="InterPro" id="IPR014721">
    <property type="entry name" value="Ribsml_uS5_D2-typ_fold_subgr"/>
</dbReference>
<dbReference type="SUPFAM" id="SSF52540">
    <property type="entry name" value="P-loop containing nucleoside triphosphate hydrolases"/>
    <property type="match status" value="1"/>
</dbReference>
<dbReference type="Pfam" id="PF01078">
    <property type="entry name" value="Mg_chelatase"/>
    <property type="match status" value="1"/>
</dbReference>
<dbReference type="InterPro" id="IPR020568">
    <property type="entry name" value="Ribosomal_Su5_D2-typ_SF"/>
</dbReference>
<evidence type="ECO:0000256" key="2">
    <source>
        <dbReference type="ARBA" id="ARBA00022741"/>
    </source>
</evidence>
<proteinExistence type="inferred from homology"/>
<name>A0A2Z3LJM7_9BACT</name>
<gene>
    <name evidence="5" type="primary">comM</name>
    <name evidence="5" type="ORF">DK880_00943</name>
</gene>
<evidence type="ECO:0000256" key="3">
    <source>
        <dbReference type="ARBA" id="ARBA00022840"/>
    </source>
</evidence>
<dbReference type="InterPro" id="IPR000523">
    <property type="entry name" value="Mg_chelatse_chII-like_cat_dom"/>
</dbReference>
<evidence type="ECO:0000313" key="5">
    <source>
        <dbReference type="EMBL" id="AWN82240.1"/>
    </source>
</evidence>
<dbReference type="SUPFAM" id="SSF54211">
    <property type="entry name" value="Ribosomal protein S5 domain 2-like"/>
    <property type="match status" value="1"/>
</dbReference>
<dbReference type="InterPro" id="IPR004482">
    <property type="entry name" value="Mg_chelat-rel"/>
</dbReference>
<organism evidence="5 6">
    <name type="scientific">Candidatus Cardinium hertigii</name>
    <dbReference type="NCBI Taxonomy" id="247481"/>
    <lineage>
        <taxon>Bacteria</taxon>
        <taxon>Pseudomonadati</taxon>
        <taxon>Bacteroidota</taxon>
        <taxon>Cytophagia</taxon>
        <taxon>Cytophagales</taxon>
        <taxon>Amoebophilaceae</taxon>
        <taxon>Candidatus Cardinium</taxon>
    </lineage>
</organism>
<dbReference type="PANTHER" id="PTHR32039:SF7">
    <property type="entry name" value="COMPETENCE PROTEIN COMM"/>
    <property type="match status" value="1"/>
</dbReference>
<dbReference type="Pfam" id="PF13541">
    <property type="entry name" value="ChlI"/>
    <property type="match status" value="1"/>
</dbReference>
<dbReference type="InterPro" id="IPR025158">
    <property type="entry name" value="Mg_chelat-rel_C"/>
</dbReference>
<dbReference type="InterPro" id="IPR045006">
    <property type="entry name" value="CHLI-like"/>
</dbReference>
<evidence type="ECO:0000256" key="1">
    <source>
        <dbReference type="ARBA" id="ARBA00006354"/>
    </source>
</evidence>
<keyword evidence="6" id="KW-1185">Reference proteome</keyword>
<evidence type="ECO:0000259" key="4">
    <source>
        <dbReference type="SMART" id="SM00382"/>
    </source>
</evidence>
<dbReference type="EMBL" id="CP029619">
    <property type="protein sequence ID" value="AWN82240.1"/>
    <property type="molecule type" value="Genomic_DNA"/>
</dbReference>
<keyword evidence="3" id="KW-0067">ATP-binding</keyword>
<dbReference type="InterPro" id="IPR027417">
    <property type="entry name" value="P-loop_NTPase"/>
</dbReference>
<dbReference type="Gene3D" id="3.40.50.300">
    <property type="entry name" value="P-loop containing nucleotide triphosphate hydrolases"/>
    <property type="match status" value="1"/>
</dbReference>
<dbReference type="PANTHER" id="PTHR32039">
    <property type="entry name" value="MAGNESIUM-CHELATASE SUBUNIT CHLI"/>
    <property type="match status" value="1"/>
</dbReference>
<comment type="similarity">
    <text evidence="1">Belongs to the Mg-chelatase subunits D/I family. ComM subfamily.</text>
</comment>
<dbReference type="RefSeq" id="WP_109997616.1">
    <property type="nucleotide sequence ID" value="NZ_CP029619.1"/>
</dbReference>
<dbReference type="PRINTS" id="PR01657">
    <property type="entry name" value="MCMFAMILY"/>
</dbReference>
<evidence type="ECO:0000313" key="6">
    <source>
        <dbReference type="Proteomes" id="UP000245872"/>
    </source>
</evidence>
<dbReference type="InterPro" id="IPR003593">
    <property type="entry name" value="AAA+_ATPase"/>
</dbReference>
<dbReference type="Pfam" id="PF13335">
    <property type="entry name" value="Mg_chelatase_C"/>
    <property type="match status" value="1"/>
</dbReference>
<dbReference type="NCBIfam" id="TIGR00368">
    <property type="entry name" value="YifB family Mg chelatase-like AAA ATPase"/>
    <property type="match status" value="1"/>
</dbReference>
<accession>A0A2Z3LJM7</accession>
<dbReference type="Proteomes" id="UP000245872">
    <property type="component" value="Chromosome"/>
</dbReference>
<dbReference type="GO" id="GO:0005524">
    <property type="term" value="F:ATP binding"/>
    <property type="evidence" value="ECO:0007669"/>
    <property type="project" value="UniProtKB-KW"/>
</dbReference>